<dbReference type="InterPro" id="IPR008271">
    <property type="entry name" value="Ser/Thr_kinase_AS"/>
</dbReference>
<dbReference type="InterPro" id="IPR050236">
    <property type="entry name" value="Ser_Thr_kinase_AGC"/>
</dbReference>
<evidence type="ECO:0000256" key="4">
    <source>
        <dbReference type="ARBA" id="ARBA00022741"/>
    </source>
</evidence>
<evidence type="ECO:0000256" key="8">
    <source>
        <dbReference type="ARBA" id="ARBA00048679"/>
    </source>
</evidence>
<dbReference type="AlphaFoldDB" id="A0AAU9JTF9"/>
<dbReference type="EC" id="2.7.11.1" evidence="1"/>
<dbReference type="GO" id="GO:0035556">
    <property type="term" value="P:intracellular signal transduction"/>
    <property type="evidence" value="ECO:0007669"/>
    <property type="project" value="TreeGrafter"/>
</dbReference>
<dbReference type="InterPro" id="IPR000719">
    <property type="entry name" value="Prot_kinase_dom"/>
</dbReference>
<dbReference type="PROSITE" id="PS50011">
    <property type="entry name" value="PROTEIN_KINASE_DOM"/>
    <property type="match status" value="1"/>
</dbReference>
<dbReference type="Gene3D" id="3.30.200.20">
    <property type="entry name" value="Phosphorylase Kinase, domain 1"/>
    <property type="match status" value="1"/>
</dbReference>
<dbReference type="GO" id="GO:0004674">
    <property type="term" value="F:protein serine/threonine kinase activity"/>
    <property type="evidence" value="ECO:0007669"/>
    <property type="project" value="UniProtKB-KW"/>
</dbReference>
<dbReference type="PROSITE" id="PS00108">
    <property type="entry name" value="PROTEIN_KINASE_ST"/>
    <property type="match status" value="1"/>
</dbReference>
<keyword evidence="5" id="KW-0418">Kinase</keyword>
<name>A0AAU9JTF9_9CILI</name>
<dbReference type="SMART" id="SM00220">
    <property type="entry name" value="S_TKc"/>
    <property type="match status" value="1"/>
</dbReference>
<keyword evidence="4" id="KW-0547">Nucleotide-binding</keyword>
<gene>
    <name evidence="11" type="ORF">BSTOLATCC_MIC46409</name>
</gene>
<keyword evidence="2" id="KW-0723">Serine/threonine-protein kinase</keyword>
<dbReference type="SUPFAM" id="SSF56112">
    <property type="entry name" value="Protein kinase-like (PK-like)"/>
    <property type="match status" value="1"/>
</dbReference>
<evidence type="ECO:0000256" key="7">
    <source>
        <dbReference type="ARBA" id="ARBA00047899"/>
    </source>
</evidence>
<keyword evidence="3" id="KW-0808">Transferase</keyword>
<evidence type="ECO:0000256" key="6">
    <source>
        <dbReference type="ARBA" id="ARBA00022840"/>
    </source>
</evidence>
<protein>
    <recommendedName>
        <fullName evidence="1">non-specific serine/threonine protein kinase</fullName>
        <ecNumber evidence="1">2.7.11.1</ecNumber>
    </recommendedName>
</protein>
<evidence type="ECO:0000256" key="5">
    <source>
        <dbReference type="ARBA" id="ARBA00022777"/>
    </source>
</evidence>
<evidence type="ECO:0000256" key="1">
    <source>
        <dbReference type="ARBA" id="ARBA00012513"/>
    </source>
</evidence>
<dbReference type="PANTHER" id="PTHR24356">
    <property type="entry name" value="SERINE/THREONINE-PROTEIN KINASE"/>
    <property type="match status" value="1"/>
</dbReference>
<comment type="catalytic activity">
    <reaction evidence="8">
        <text>L-seryl-[protein] + ATP = O-phospho-L-seryl-[protein] + ADP + H(+)</text>
        <dbReference type="Rhea" id="RHEA:17989"/>
        <dbReference type="Rhea" id="RHEA-COMP:9863"/>
        <dbReference type="Rhea" id="RHEA-COMP:11604"/>
        <dbReference type="ChEBI" id="CHEBI:15378"/>
        <dbReference type="ChEBI" id="CHEBI:29999"/>
        <dbReference type="ChEBI" id="CHEBI:30616"/>
        <dbReference type="ChEBI" id="CHEBI:83421"/>
        <dbReference type="ChEBI" id="CHEBI:456216"/>
        <dbReference type="EC" id="2.7.11.1"/>
    </reaction>
</comment>
<evidence type="ECO:0000259" key="9">
    <source>
        <dbReference type="PROSITE" id="PS50011"/>
    </source>
</evidence>
<feature type="domain" description="Protein kinase" evidence="9">
    <location>
        <begin position="24"/>
        <end position="282"/>
    </location>
</feature>
<keyword evidence="12" id="KW-1185">Reference proteome</keyword>
<comment type="caution">
    <text evidence="11">The sequence shown here is derived from an EMBL/GenBank/DDBJ whole genome shotgun (WGS) entry which is preliminary data.</text>
</comment>
<evidence type="ECO:0000256" key="2">
    <source>
        <dbReference type="ARBA" id="ARBA00022527"/>
    </source>
</evidence>
<feature type="domain" description="AGC-kinase C-terminal" evidence="10">
    <location>
        <begin position="283"/>
        <end position="356"/>
    </location>
</feature>
<comment type="catalytic activity">
    <reaction evidence="7">
        <text>L-threonyl-[protein] + ATP = O-phospho-L-threonyl-[protein] + ADP + H(+)</text>
        <dbReference type="Rhea" id="RHEA:46608"/>
        <dbReference type="Rhea" id="RHEA-COMP:11060"/>
        <dbReference type="Rhea" id="RHEA-COMP:11605"/>
        <dbReference type="ChEBI" id="CHEBI:15378"/>
        <dbReference type="ChEBI" id="CHEBI:30013"/>
        <dbReference type="ChEBI" id="CHEBI:30616"/>
        <dbReference type="ChEBI" id="CHEBI:61977"/>
        <dbReference type="ChEBI" id="CHEBI:456216"/>
        <dbReference type="EC" id="2.7.11.1"/>
    </reaction>
</comment>
<sequence>MGNCCSNQSGDMMDSQLQISPSHFQFNYIIGRGGLAKVWKAMRCNSKKEFAIKVMPKVKVLARSSINSILNEMSFLSTLRSPSIVNMHYAFYDSENLYLVLDLMPCGDLRFHLSHRKKKFSENQSKFLIANIVRSLVFIHGAHVIHRDLKPENLLFDEKGYLHLTDFGTAINYDEKNGNWMGGTPQYAAPEMLLREEQTIAIDYYALGVILYELMTGKRPYEGKNWKEMNELMKNEFTVKESDLPAGWSSDVLDLVNNLLRKQPEMRLGFNGPEEVKSHPWLRNIDWTEISNGLTKAPFLPNSTTSNFNHFVEMSLNGNEDKEALHRSKDLLKDEVTHSLFSGFYYNELAQYSGSVSNPDLPLLYQYSPKSKL</sequence>
<dbReference type="Gene3D" id="1.10.510.10">
    <property type="entry name" value="Transferase(Phosphotransferase) domain 1"/>
    <property type="match status" value="1"/>
</dbReference>
<dbReference type="GO" id="GO:0005524">
    <property type="term" value="F:ATP binding"/>
    <property type="evidence" value="ECO:0007669"/>
    <property type="project" value="UniProtKB-KW"/>
</dbReference>
<reference evidence="11" key="1">
    <citation type="submission" date="2021-09" db="EMBL/GenBank/DDBJ databases">
        <authorList>
            <consortium name="AG Swart"/>
            <person name="Singh M."/>
            <person name="Singh A."/>
            <person name="Seah K."/>
            <person name="Emmerich C."/>
        </authorList>
    </citation>
    <scope>NUCLEOTIDE SEQUENCE</scope>
    <source>
        <strain evidence="11">ATCC30299</strain>
    </source>
</reference>
<accession>A0AAU9JTF9</accession>
<evidence type="ECO:0000313" key="11">
    <source>
        <dbReference type="EMBL" id="CAG9328403.1"/>
    </source>
</evidence>
<dbReference type="Proteomes" id="UP001162131">
    <property type="component" value="Unassembled WGS sequence"/>
</dbReference>
<dbReference type="InterPro" id="IPR000961">
    <property type="entry name" value="AGC-kinase_C"/>
</dbReference>
<dbReference type="Pfam" id="PF00069">
    <property type="entry name" value="Pkinase"/>
    <property type="match status" value="1"/>
</dbReference>
<dbReference type="PROSITE" id="PS51285">
    <property type="entry name" value="AGC_KINASE_CTER"/>
    <property type="match status" value="1"/>
</dbReference>
<dbReference type="EMBL" id="CAJZBQ010000046">
    <property type="protein sequence ID" value="CAG9328403.1"/>
    <property type="molecule type" value="Genomic_DNA"/>
</dbReference>
<evidence type="ECO:0000313" key="12">
    <source>
        <dbReference type="Proteomes" id="UP001162131"/>
    </source>
</evidence>
<evidence type="ECO:0000259" key="10">
    <source>
        <dbReference type="PROSITE" id="PS51285"/>
    </source>
</evidence>
<organism evidence="11 12">
    <name type="scientific">Blepharisma stoltei</name>
    <dbReference type="NCBI Taxonomy" id="1481888"/>
    <lineage>
        <taxon>Eukaryota</taxon>
        <taxon>Sar</taxon>
        <taxon>Alveolata</taxon>
        <taxon>Ciliophora</taxon>
        <taxon>Postciliodesmatophora</taxon>
        <taxon>Heterotrichea</taxon>
        <taxon>Heterotrichida</taxon>
        <taxon>Blepharismidae</taxon>
        <taxon>Blepharisma</taxon>
    </lineage>
</organism>
<evidence type="ECO:0000256" key="3">
    <source>
        <dbReference type="ARBA" id="ARBA00022679"/>
    </source>
</evidence>
<dbReference type="InterPro" id="IPR011009">
    <property type="entry name" value="Kinase-like_dom_sf"/>
</dbReference>
<proteinExistence type="predicted"/>
<dbReference type="PANTHER" id="PTHR24356:SF374">
    <property type="entry name" value="PROTEIN KINASE DOMAIN-CONTAINING PROTEIN"/>
    <property type="match status" value="1"/>
</dbReference>
<keyword evidence="6" id="KW-0067">ATP-binding</keyword>